<evidence type="ECO:0000256" key="7">
    <source>
        <dbReference type="ARBA" id="ARBA00023239"/>
    </source>
</evidence>
<accession>A0A7C2P883</accession>
<feature type="binding site" evidence="8">
    <location>
        <position position="25"/>
    </location>
    <ligand>
        <name>substrate</name>
    </ligand>
</feature>
<evidence type="ECO:0000313" key="10">
    <source>
        <dbReference type="EMBL" id="HEN13916.1"/>
    </source>
</evidence>
<dbReference type="UniPathway" id="UPA00391"/>
<evidence type="ECO:0000256" key="5">
    <source>
        <dbReference type="ARBA" id="ARBA00023004"/>
    </source>
</evidence>
<dbReference type="InterPro" id="IPR024924">
    <property type="entry name" value="7-CO-7-deazaguanine_synth-like"/>
</dbReference>
<comment type="caution">
    <text evidence="8">Lacks conserved residue(s) required for the propagation of feature annotation.</text>
</comment>
<protein>
    <recommendedName>
        <fullName evidence="8">7-carboxy-7-deazaguanine synthase</fullName>
        <shortName evidence="8">CDG synthase</shortName>
        <ecNumber evidence="8">4.3.99.3</ecNumber>
    </recommendedName>
    <alternativeName>
        <fullName evidence="8">Queuosine biosynthesis protein QueE</fullName>
    </alternativeName>
</protein>
<keyword evidence="8" id="KW-0671">Queuosine biosynthesis</keyword>
<feature type="domain" description="Radical SAM core" evidence="9">
    <location>
        <begin position="16"/>
        <end position="210"/>
    </location>
</feature>
<dbReference type="AlphaFoldDB" id="A0A7C2P883"/>
<dbReference type="SFLD" id="SFLDS00029">
    <property type="entry name" value="Radical_SAM"/>
    <property type="match status" value="1"/>
</dbReference>
<evidence type="ECO:0000259" key="9">
    <source>
        <dbReference type="PROSITE" id="PS51918"/>
    </source>
</evidence>
<dbReference type="Gene3D" id="3.20.20.70">
    <property type="entry name" value="Aldolase class I"/>
    <property type="match status" value="1"/>
</dbReference>
<feature type="binding site" evidence="8">
    <location>
        <begin position="114"/>
        <end position="116"/>
    </location>
    <ligand>
        <name>S-adenosyl-L-methionine</name>
        <dbReference type="ChEBI" id="CHEBI:59789"/>
    </ligand>
</feature>
<gene>
    <name evidence="8" type="primary">queE</name>
    <name evidence="10" type="ORF">ENQ76_00405</name>
</gene>
<comment type="catalytic activity">
    <reaction evidence="8">
        <text>6-carboxy-5,6,7,8-tetrahydropterin + H(+) = 7-carboxy-7-carbaguanine + NH4(+)</text>
        <dbReference type="Rhea" id="RHEA:27974"/>
        <dbReference type="ChEBI" id="CHEBI:15378"/>
        <dbReference type="ChEBI" id="CHEBI:28938"/>
        <dbReference type="ChEBI" id="CHEBI:61032"/>
        <dbReference type="ChEBI" id="CHEBI:61036"/>
        <dbReference type="EC" id="4.3.99.3"/>
    </reaction>
</comment>
<keyword evidence="5 8" id="KW-0408">Iron</keyword>
<dbReference type="PROSITE" id="PS51918">
    <property type="entry name" value="RADICAL_SAM"/>
    <property type="match status" value="1"/>
</dbReference>
<dbReference type="PIRSF" id="PIRSF000370">
    <property type="entry name" value="QueE"/>
    <property type="match status" value="1"/>
</dbReference>
<comment type="pathway">
    <text evidence="8">Purine metabolism; 7-cyano-7-deazaguanine biosynthesis.</text>
</comment>
<comment type="cofactor">
    <cofactor evidence="8">
        <name>Mg(2+)</name>
        <dbReference type="ChEBI" id="CHEBI:18420"/>
    </cofactor>
</comment>
<keyword evidence="6 8" id="KW-0411">Iron-sulfur</keyword>
<keyword evidence="1 8" id="KW-0004">4Fe-4S</keyword>
<evidence type="ECO:0000256" key="1">
    <source>
        <dbReference type="ARBA" id="ARBA00022485"/>
    </source>
</evidence>
<dbReference type="GO" id="GO:0008616">
    <property type="term" value="P:tRNA queuosine(34) biosynthetic process"/>
    <property type="evidence" value="ECO:0007669"/>
    <property type="project" value="UniProtKB-UniRule"/>
</dbReference>
<keyword evidence="4 8" id="KW-0460">Magnesium</keyword>
<name>A0A7C2P883_9PLAN</name>
<dbReference type="PANTHER" id="PTHR42836">
    <property type="entry name" value="7-CARBOXY-7-DEAZAGUANINE SYNTHASE"/>
    <property type="match status" value="1"/>
</dbReference>
<dbReference type="InterPro" id="IPR007197">
    <property type="entry name" value="rSAM"/>
</dbReference>
<proteinExistence type="inferred from homology"/>
<comment type="subunit">
    <text evidence="8">Homodimer.</text>
</comment>
<dbReference type="GO" id="GO:1904047">
    <property type="term" value="F:S-adenosyl-L-methionine binding"/>
    <property type="evidence" value="ECO:0007669"/>
    <property type="project" value="UniProtKB-UniRule"/>
</dbReference>
<evidence type="ECO:0000256" key="6">
    <source>
        <dbReference type="ARBA" id="ARBA00023014"/>
    </source>
</evidence>
<organism evidence="10">
    <name type="scientific">Schlesneria paludicola</name>
    <dbReference type="NCBI Taxonomy" id="360056"/>
    <lineage>
        <taxon>Bacteria</taxon>
        <taxon>Pseudomonadati</taxon>
        <taxon>Planctomycetota</taxon>
        <taxon>Planctomycetia</taxon>
        <taxon>Planctomycetales</taxon>
        <taxon>Planctomycetaceae</taxon>
        <taxon>Schlesneria</taxon>
    </lineage>
</organism>
<feature type="binding site" evidence="8">
    <location>
        <position position="36"/>
    </location>
    <ligand>
        <name>[4Fe-4S] cluster</name>
        <dbReference type="ChEBI" id="CHEBI:49883"/>
        <note>4Fe-4S-S-AdoMet</note>
    </ligand>
</feature>
<dbReference type="InterPro" id="IPR013785">
    <property type="entry name" value="Aldolase_TIM"/>
</dbReference>
<keyword evidence="7 8" id="KW-0456">Lyase</keyword>
<comment type="cofactor">
    <cofactor evidence="8">
        <name>S-adenosyl-L-methionine</name>
        <dbReference type="ChEBI" id="CHEBI:59789"/>
    </cofactor>
    <text evidence="8">Binds 1 S-adenosyl-L-methionine per subunit.</text>
</comment>
<comment type="function">
    <text evidence="8">Catalyzes the complex heterocyclic radical-mediated conversion of 6-carboxy-5,6,7,8-tetrahydropterin (CPH4) to 7-carboxy-7-deazaguanine (CDG), a step common to the biosynthetic pathways of all 7-deazapurine-containing compounds.</text>
</comment>
<dbReference type="EC" id="4.3.99.3" evidence="8"/>
<dbReference type="PANTHER" id="PTHR42836:SF1">
    <property type="entry name" value="7-CARBOXY-7-DEAZAGUANINE SYNTHASE"/>
    <property type="match status" value="1"/>
</dbReference>
<dbReference type="GO" id="GO:0000287">
    <property type="term" value="F:magnesium ion binding"/>
    <property type="evidence" value="ECO:0007669"/>
    <property type="project" value="UniProtKB-UniRule"/>
</dbReference>
<comment type="cofactor">
    <cofactor evidence="8">
        <name>[4Fe-4S] cluster</name>
        <dbReference type="ChEBI" id="CHEBI:49883"/>
    </cofactor>
    <text evidence="8">Binds 1 [4Fe-4S] cluster. The cluster is coordinated with 3 cysteines and an exchangeable S-adenosyl-L-methionine.</text>
</comment>
<keyword evidence="2 8" id="KW-0949">S-adenosyl-L-methionine</keyword>
<dbReference type="SUPFAM" id="SSF102114">
    <property type="entry name" value="Radical SAM enzymes"/>
    <property type="match status" value="1"/>
</dbReference>
<reference evidence="10" key="1">
    <citation type="journal article" date="2020" name="mSystems">
        <title>Genome- and Community-Level Interaction Insights into Carbon Utilization and Element Cycling Functions of Hydrothermarchaeota in Hydrothermal Sediment.</title>
        <authorList>
            <person name="Zhou Z."/>
            <person name="Liu Y."/>
            <person name="Xu W."/>
            <person name="Pan J."/>
            <person name="Luo Z.H."/>
            <person name="Li M."/>
        </authorList>
    </citation>
    <scope>NUCLEOTIDE SEQUENCE [LARGE SCALE GENOMIC DNA]</scope>
    <source>
        <strain evidence="10">SpSt-339</strain>
    </source>
</reference>
<feature type="binding site" evidence="8">
    <location>
        <position position="33"/>
    </location>
    <ligand>
        <name>[4Fe-4S] cluster</name>
        <dbReference type="ChEBI" id="CHEBI:49883"/>
        <note>4Fe-4S-S-AdoMet</note>
    </ligand>
</feature>
<dbReference type="InterPro" id="IPR058240">
    <property type="entry name" value="rSAM_sf"/>
</dbReference>
<evidence type="ECO:0000256" key="4">
    <source>
        <dbReference type="ARBA" id="ARBA00022842"/>
    </source>
</evidence>
<feature type="binding site" evidence="8">
    <location>
        <position position="38"/>
    </location>
    <ligand>
        <name>Mg(2+)</name>
        <dbReference type="ChEBI" id="CHEBI:18420"/>
    </ligand>
</feature>
<keyword evidence="3 8" id="KW-0479">Metal-binding</keyword>
<feature type="binding site" evidence="8">
    <location>
        <position position="29"/>
    </location>
    <ligand>
        <name>[4Fe-4S] cluster</name>
        <dbReference type="ChEBI" id="CHEBI:49883"/>
        <note>4Fe-4S-S-AdoMet</note>
    </ligand>
</feature>
<dbReference type="GO" id="GO:0051539">
    <property type="term" value="F:4 iron, 4 sulfur cluster binding"/>
    <property type="evidence" value="ECO:0007669"/>
    <property type="project" value="UniProtKB-UniRule"/>
</dbReference>
<dbReference type="HAMAP" id="MF_00917">
    <property type="entry name" value="QueE"/>
    <property type="match status" value="1"/>
</dbReference>
<evidence type="ECO:0000256" key="2">
    <source>
        <dbReference type="ARBA" id="ARBA00022691"/>
    </source>
</evidence>
<dbReference type="EMBL" id="DSOK01000011">
    <property type="protein sequence ID" value="HEN13916.1"/>
    <property type="molecule type" value="Genomic_DNA"/>
</dbReference>
<evidence type="ECO:0000256" key="3">
    <source>
        <dbReference type="ARBA" id="ARBA00022723"/>
    </source>
</evidence>
<feature type="binding site" evidence="8">
    <location>
        <begin position="35"/>
        <end position="37"/>
    </location>
    <ligand>
        <name>S-adenosyl-L-methionine</name>
        <dbReference type="ChEBI" id="CHEBI:59789"/>
    </ligand>
</feature>
<comment type="similarity">
    <text evidence="8">Belongs to the radical SAM superfamily. 7-carboxy-7-deazaguanine synthase family.</text>
</comment>
<sequence>MRVSEIFRSIQGEGRYTGLPSVFVRTTGCNLRCWYCDTPYTSWEPAGETRPWREIVAKVAEFDCRHVVLTGGEPLLPVEIVPLSHALRDAGYLITVETAGTVYRPVAADLMSISPKLANSAPRQTTRWQPRHERDRERPAVVKRLLAEYDAQLKFVIDEPADLADIDRFLSLFPEVAPDQVWLMPQGITRPELATKADWLAAAAAERGFHYCPRRQIELFGNVRGT</sequence>
<feature type="binding site" evidence="8">
    <location>
        <position position="70"/>
    </location>
    <ligand>
        <name>substrate</name>
    </ligand>
</feature>
<feature type="binding site" evidence="8">
    <location>
        <begin position="10"/>
        <end position="12"/>
    </location>
    <ligand>
        <name>substrate</name>
    </ligand>
</feature>
<dbReference type="Pfam" id="PF04055">
    <property type="entry name" value="Radical_SAM"/>
    <property type="match status" value="1"/>
</dbReference>
<dbReference type="CDD" id="cd01335">
    <property type="entry name" value="Radical_SAM"/>
    <property type="match status" value="1"/>
</dbReference>
<dbReference type="GO" id="GO:0016840">
    <property type="term" value="F:carbon-nitrogen lyase activity"/>
    <property type="evidence" value="ECO:0007669"/>
    <property type="project" value="UniProtKB-UniRule"/>
</dbReference>
<evidence type="ECO:0000256" key="8">
    <source>
        <dbReference type="HAMAP-Rule" id="MF_00917"/>
    </source>
</evidence>
<feature type="binding site" evidence="8">
    <location>
        <position position="72"/>
    </location>
    <ligand>
        <name>S-adenosyl-L-methionine</name>
        <dbReference type="ChEBI" id="CHEBI:59789"/>
    </ligand>
</feature>
<comment type="caution">
    <text evidence="10">The sequence shown here is derived from an EMBL/GenBank/DDBJ whole genome shotgun (WGS) entry which is preliminary data.</text>
</comment>